<evidence type="ECO:0000259" key="9">
    <source>
        <dbReference type="PROSITE" id="PS50928"/>
    </source>
</evidence>
<feature type="domain" description="ABC transmembrane type-1" evidence="9">
    <location>
        <begin position="335"/>
        <end position="541"/>
    </location>
</feature>
<comment type="subcellular location">
    <subcellularLocation>
        <location evidence="1">Cell inner membrane</location>
        <topology evidence="1">Multi-pass membrane protein</topology>
    </subcellularLocation>
    <subcellularLocation>
        <location evidence="8">Cell membrane</location>
        <topology evidence="8">Multi-pass membrane protein</topology>
    </subcellularLocation>
</comment>
<feature type="transmembrane region" description="Helical" evidence="8">
    <location>
        <begin position="249"/>
        <end position="267"/>
    </location>
</feature>
<feature type="transmembrane region" description="Helical" evidence="8">
    <location>
        <begin position="523"/>
        <end position="541"/>
    </location>
</feature>
<evidence type="ECO:0000256" key="4">
    <source>
        <dbReference type="ARBA" id="ARBA00022519"/>
    </source>
</evidence>
<dbReference type="EMBL" id="JAMDMX010000172">
    <property type="protein sequence ID" value="MCY9697861.1"/>
    <property type="molecule type" value="Genomic_DNA"/>
</dbReference>
<name>A0ABT4GNR3_9BACL</name>
<dbReference type="Pfam" id="PF00528">
    <property type="entry name" value="BPD_transp_1"/>
    <property type="match status" value="2"/>
</dbReference>
<keyword evidence="3" id="KW-1003">Cell membrane</keyword>
<feature type="transmembrane region" description="Helical" evidence="8">
    <location>
        <begin position="12"/>
        <end position="37"/>
    </location>
</feature>
<feature type="transmembrane region" description="Helical" evidence="8">
    <location>
        <begin position="149"/>
        <end position="169"/>
    </location>
</feature>
<evidence type="ECO:0000256" key="6">
    <source>
        <dbReference type="ARBA" id="ARBA00022989"/>
    </source>
</evidence>
<dbReference type="SUPFAM" id="SSF161098">
    <property type="entry name" value="MetI-like"/>
    <property type="match status" value="2"/>
</dbReference>
<dbReference type="PANTHER" id="PTHR43357:SF3">
    <property type="entry name" value="FE(3+)-TRANSPORT SYSTEM PERMEASE PROTEIN FBPB 2"/>
    <property type="match status" value="1"/>
</dbReference>
<comment type="caution">
    <text evidence="10">The sequence shown here is derived from an EMBL/GenBank/DDBJ whole genome shotgun (WGS) entry which is preliminary data.</text>
</comment>
<protein>
    <submittedName>
        <fullName evidence="10">Iron ABC transporter permease</fullName>
    </submittedName>
</protein>
<proteinExistence type="inferred from homology"/>
<feature type="transmembrane region" description="Helical" evidence="8">
    <location>
        <begin position="473"/>
        <end position="490"/>
    </location>
</feature>
<evidence type="ECO:0000256" key="3">
    <source>
        <dbReference type="ARBA" id="ARBA00022475"/>
    </source>
</evidence>
<feature type="transmembrane region" description="Helical" evidence="8">
    <location>
        <begin position="94"/>
        <end position="114"/>
    </location>
</feature>
<feature type="transmembrane region" description="Helical" evidence="8">
    <location>
        <begin position="415"/>
        <end position="434"/>
    </location>
</feature>
<sequence length="549" mass="61706">MKLQTAMRDLRIHANSWMIISIIGAAVLMLPIFYVFVSLFYRPNANWQQIKQFLLKDYVVHSLELVFFTGVWTVIIGVSLAWFVSAYDFPMKRFFRWALVLPLAIPPYIAAYTYTNMMSYTGIVQKTLRTKFELTLDQGLFDMMTMRGAVFIFTMFLYPYVYLITRSFLERQSASYIENARLLGKNAFSIFVRVVLPIARPAIIGGSTLVVFEVLNDYGVTSYFGIHTISTAIFQTWFGMYDVQSAMRLAAWLMVGAAGVLITERILRRNRQFSSVTSKSRPISPKRLKGFYAASVWLLCTLVLAFSFLIPLSQLIVWATWTYKDVLTSKFLELTFNTLSVALTATFIIMVLSLIVANVARFRQPGLSYLLSKGVTAGYSIPGAIIAIGVLGVCIDLDHVLAPVYELMGLGKNPLVISLSIGMGIFGYVVRFMATGYNAVESGFEKVGLKYVEASRILGIGLTKTFFKVDLPLIRGSIISGFILTFVEIIKELPITLLLRPFNFETLATKVYQYAGDEQILEASVPSLFIIALSIISVLIFHQLGKKMD</sequence>
<keyword evidence="4" id="KW-0997">Cell inner membrane</keyword>
<keyword evidence="2 8" id="KW-0813">Transport</keyword>
<evidence type="ECO:0000256" key="1">
    <source>
        <dbReference type="ARBA" id="ARBA00004429"/>
    </source>
</evidence>
<evidence type="ECO:0000256" key="5">
    <source>
        <dbReference type="ARBA" id="ARBA00022692"/>
    </source>
</evidence>
<keyword evidence="7 8" id="KW-0472">Membrane</keyword>
<organism evidence="10 11">
    <name type="scientific">Paenibacillus alginolyticus</name>
    <dbReference type="NCBI Taxonomy" id="59839"/>
    <lineage>
        <taxon>Bacteria</taxon>
        <taxon>Bacillati</taxon>
        <taxon>Bacillota</taxon>
        <taxon>Bacilli</taxon>
        <taxon>Bacillales</taxon>
        <taxon>Paenibacillaceae</taxon>
        <taxon>Paenibacillus</taxon>
    </lineage>
</organism>
<dbReference type="InterPro" id="IPR000515">
    <property type="entry name" value="MetI-like"/>
</dbReference>
<dbReference type="PROSITE" id="PS50928">
    <property type="entry name" value="ABC_TM1"/>
    <property type="match status" value="2"/>
</dbReference>
<keyword evidence="6 8" id="KW-1133">Transmembrane helix</keyword>
<feature type="transmembrane region" description="Helical" evidence="8">
    <location>
        <begin position="65"/>
        <end position="87"/>
    </location>
</feature>
<comment type="similarity">
    <text evidence="8">Belongs to the binding-protein-dependent transport system permease family.</text>
</comment>
<feature type="transmembrane region" description="Helical" evidence="8">
    <location>
        <begin position="288"/>
        <end position="321"/>
    </location>
</feature>
<dbReference type="InterPro" id="IPR035906">
    <property type="entry name" value="MetI-like_sf"/>
</dbReference>
<evidence type="ECO:0000313" key="11">
    <source>
        <dbReference type="Proteomes" id="UP001527099"/>
    </source>
</evidence>
<feature type="domain" description="ABC transmembrane type-1" evidence="9">
    <location>
        <begin position="59"/>
        <end position="262"/>
    </location>
</feature>
<feature type="transmembrane region" description="Helical" evidence="8">
    <location>
        <begin position="190"/>
        <end position="212"/>
    </location>
</feature>
<evidence type="ECO:0000256" key="7">
    <source>
        <dbReference type="ARBA" id="ARBA00023136"/>
    </source>
</evidence>
<dbReference type="Proteomes" id="UP001527099">
    <property type="component" value="Unassembled WGS sequence"/>
</dbReference>
<dbReference type="RefSeq" id="WP_268618434.1">
    <property type="nucleotide sequence ID" value="NZ_JAMDMX010000172.1"/>
</dbReference>
<dbReference type="Gene3D" id="1.10.3720.10">
    <property type="entry name" value="MetI-like"/>
    <property type="match status" value="2"/>
</dbReference>
<evidence type="ECO:0000313" key="10">
    <source>
        <dbReference type="EMBL" id="MCY9697861.1"/>
    </source>
</evidence>
<keyword evidence="11" id="KW-1185">Reference proteome</keyword>
<keyword evidence="5 8" id="KW-0812">Transmembrane</keyword>
<dbReference type="PANTHER" id="PTHR43357">
    <property type="entry name" value="INNER MEMBRANE ABC TRANSPORTER PERMEASE PROTEIN YDCV"/>
    <property type="match status" value="1"/>
</dbReference>
<feature type="transmembrane region" description="Helical" evidence="8">
    <location>
        <begin position="374"/>
        <end position="395"/>
    </location>
</feature>
<accession>A0ABT4GNR3</accession>
<reference evidence="10 11" key="1">
    <citation type="submission" date="2022-05" db="EMBL/GenBank/DDBJ databases">
        <title>Genome Sequencing of Bee-Associated Microbes.</title>
        <authorList>
            <person name="Dunlap C."/>
        </authorList>
    </citation>
    <scope>NUCLEOTIDE SEQUENCE [LARGE SCALE GENOMIC DNA]</scope>
    <source>
        <strain evidence="10 11">NRRL B-14421</strain>
    </source>
</reference>
<feature type="transmembrane region" description="Helical" evidence="8">
    <location>
        <begin position="341"/>
        <end position="362"/>
    </location>
</feature>
<dbReference type="CDD" id="cd06261">
    <property type="entry name" value="TM_PBP2"/>
    <property type="match status" value="2"/>
</dbReference>
<evidence type="ECO:0000256" key="2">
    <source>
        <dbReference type="ARBA" id="ARBA00022448"/>
    </source>
</evidence>
<evidence type="ECO:0000256" key="8">
    <source>
        <dbReference type="RuleBase" id="RU363032"/>
    </source>
</evidence>
<gene>
    <name evidence="10" type="ORF">M5X19_34140</name>
</gene>